<gene>
    <name evidence="3" type="ORF">B0T10DRAFT_479901</name>
</gene>
<feature type="transmembrane region" description="Helical" evidence="2">
    <location>
        <begin position="338"/>
        <end position="362"/>
    </location>
</feature>
<keyword evidence="2" id="KW-1133">Transmembrane helix</keyword>
<reference evidence="3 4" key="1">
    <citation type="journal article" date="2021" name="Nat. Commun.">
        <title>Genetic determinants of endophytism in the Arabidopsis root mycobiome.</title>
        <authorList>
            <person name="Mesny F."/>
            <person name="Miyauchi S."/>
            <person name="Thiergart T."/>
            <person name="Pickel B."/>
            <person name="Atanasova L."/>
            <person name="Karlsson M."/>
            <person name="Huettel B."/>
            <person name="Barry K.W."/>
            <person name="Haridas S."/>
            <person name="Chen C."/>
            <person name="Bauer D."/>
            <person name="Andreopoulos W."/>
            <person name="Pangilinan J."/>
            <person name="LaButti K."/>
            <person name="Riley R."/>
            <person name="Lipzen A."/>
            <person name="Clum A."/>
            <person name="Drula E."/>
            <person name="Henrissat B."/>
            <person name="Kohler A."/>
            <person name="Grigoriev I.V."/>
            <person name="Martin F.M."/>
            <person name="Hacquard S."/>
        </authorList>
    </citation>
    <scope>NUCLEOTIDE SEQUENCE [LARGE SCALE GENOMIC DNA]</scope>
    <source>
        <strain evidence="3 4">MPI-CAGE-CH-0241</strain>
    </source>
</reference>
<dbReference type="GO" id="GO:0046873">
    <property type="term" value="F:metal ion transmembrane transporter activity"/>
    <property type="evidence" value="ECO:0007669"/>
    <property type="project" value="InterPro"/>
</dbReference>
<dbReference type="GO" id="GO:0016020">
    <property type="term" value="C:membrane"/>
    <property type="evidence" value="ECO:0007669"/>
    <property type="project" value="InterPro"/>
</dbReference>
<evidence type="ECO:0000256" key="2">
    <source>
        <dbReference type="SAM" id="Phobius"/>
    </source>
</evidence>
<dbReference type="InterPro" id="IPR002523">
    <property type="entry name" value="MgTranspt_CorA/ZnTranspt_ZntB"/>
</dbReference>
<organism evidence="3 4">
    <name type="scientific">Thelonectria olida</name>
    <dbReference type="NCBI Taxonomy" id="1576542"/>
    <lineage>
        <taxon>Eukaryota</taxon>
        <taxon>Fungi</taxon>
        <taxon>Dikarya</taxon>
        <taxon>Ascomycota</taxon>
        <taxon>Pezizomycotina</taxon>
        <taxon>Sordariomycetes</taxon>
        <taxon>Hypocreomycetidae</taxon>
        <taxon>Hypocreales</taxon>
        <taxon>Nectriaceae</taxon>
        <taxon>Thelonectria</taxon>
    </lineage>
</organism>
<dbReference type="Gene3D" id="1.20.58.340">
    <property type="entry name" value="Magnesium transport protein CorA, transmembrane region"/>
    <property type="match status" value="1"/>
</dbReference>
<keyword evidence="4" id="KW-1185">Reference proteome</keyword>
<dbReference type="Proteomes" id="UP000777438">
    <property type="component" value="Unassembled WGS sequence"/>
</dbReference>
<feature type="region of interest" description="Disordered" evidence="1">
    <location>
        <begin position="1"/>
        <end position="27"/>
    </location>
</feature>
<dbReference type="Pfam" id="PF01544">
    <property type="entry name" value="CorA"/>
    <property type="match status" value="1"/>
</dbReference>
<evidence type="ECO:0000313" key="3">
    <source>
        <dbReference type="EMBL" id="KAH6894240.1"/>
    </source>
</evidence>
<proteinExistence type="predicted"/>
<evidence type="ECO:0000313" key="4">
    <source>
        <dbReference type="Proteomes" id="UP000777438"/>
    </source>
</evidence>
<protein>
    <submittedName>
        <fullName evidence="3">Uncharacterized protein</fullName>
    </submittedName>
</protein>
<keyword evidence="2" id="KW-0812">Transmembrane</keyword>
<dbReference type="SUPFAM" id="SSF101447">
    <property type="entry name" value="Formin homology 2 domain (FH2 domain)"/>
    <property type="match status" value="1"/>
</dbReference>
<dbReference type="EMBL" id="JAGPYM010000005">
    <property type="protein sequence ID" value="KAH6894240.1"/>
    <property type="molecule type" value="Genomic_DNA"/>
</dbReference>
<sequence length="414" mass="47137">MSVPLKQLPPPHPPPPPPPPPPQHVAPATVLAPASTTTWTTTAVGDLLNAKPTKLPETCYIFCDRKGFPWDAENDSELDGEVARRRILDPFEVPSFLSTKECVIHNGYFGCQPSYNDNSGKLNKMSTWFRILVKMLLENGERTPDGKSYVWYEMAFFTRWEAPNKHRILCVDVPDGFRKGLKNALEMNPPKLVDPFALHTALIDEIVKLQDRSVWRLRNPVRSIEKKREKQGVKAVNFSTMHEVSRHAIHISEVLAVTTDTFENLLRHITALYGTGTDLPATLTKTDRHQALEHLSFQVQMIKSLKLRNDSNYERLKSEVQVAYNTIAQQDNTVMKSIALLTMLFLPATFVSAFFSTTFFNFGDDKVWRVTGKIWIYVVVTVPVTVLSLYIWRLWVGGGLRKEKFKLKRSSSRV</sequence>
<accession>A0A9P8W9Q8</accession>
<feature type="compositionally biased region" description="Pro residues" evidence="1">
    <location>
        <begin position="7"/>
        <end position="24"/>
    </location>
</feature>
<dbReference type="OrthoDB" id="5207033at2759"/>
<name>A0A9P8W9Q8_9HYPO</name>
<comment type="caution">
    <text evidence="3">The sequence shown here is derived from an EMBL/GenBank/DDBJ whole genome shotgun (WGS) entry which is preliminary data.</text>
</comment>
<keyword evidence="2" id="KW-0472">Membrane</keyword>
<feature type="transmembrane region" description="Helical" evidence="2">
    <location>
        <begin position="374"/>
        <end position="396"/>
    </location>
</feature>
<dbReference type="AlphaFoldDB" id="A0A9P8W9Q8"/>
<evidence type="ECO:0000256" key="1">
    <source>
        <dbReference type="SAM" id="MobiDB-lite"/>
    </source>
</evidence>